<dbReference type="EMBL" id="JBHRZS010000007">
    <property type="protein sequence ID" value="MFC3880458.1"/>
    <property type="molecule type" value="Genomic_DNA"/>
</dbReference>
<evidence type="ECO:0000259" key="1">
    <source>
        <dbReference type="Pfam" id="PF01425"/>
    </source>
</evidence>
<dbReference type="Pfam" id="PF01425">
    <property type="entry name" value="Amidase"/>
    <property type="match status" value="1"/>
</dbReference>
<dbReference type="PROSITE" id="PS51257">
    <property type="entry name" value="PROKAR_LIPOPROTEIN"/>
    <property type="match status" value="1"/>
</dbReference>
<evidence type="ECO:0000313" key="3">
    <source>
        <dbReference type="Proteomes" id="UP001595805"/>
    </source>
</evidence>
<dbReference type="InterPro" id="IPR036928">
    <property type="entry name" value="AS_sf"/>
</dbReference>
<protein>
    <submittedName>
        <fullName evidence="2">Amidase</fullName>
    </submittedName>
</protein>
<organism evidence="2 3">
    <name type="scientific">Algoriphagus namhaensis</name>
    <dbReference type="NCBI Taxonomy" id="915353"/>
    <lineage>
        <taxon>Bacteria</taxon>
        <taxon>Pseudomonadati</taxon>
        <taxon>Bacteroidota</taxon>
        <taxon>Cytophagia</taxon>
        <taxon>Cytophagales</taxon>
        <taxon>Cyclobacteriaceae</taxon>
        <taxon>Algoriphagus</taxon>
    </lineage>
</organism>
<name>A0ABV8AR71_9BACT</name>
<dbReference type="RefSeq" id="WP_377905816.1">
    <property type="nucleotide sequence ID" value="NZ_JBHRZS010000007.1"/>
</dbReference>
<dbReference type="Gene3D" id="3.90.1300.10">
    <property type="entry name" value="Amidase signature (AS) domain"/>
    <property type="match status" value="1"/>
</dbReference>
<feature type="domain" description="Amidase" evidence="1">
    <location>
        <begin position="129"/>
        <end position="483"/>
    </location>
</feature>
<dbReference type="InterPro" id="IPR000120">
    <property type="entry name" value="Amidase"/>
</dbReference>
<gene>
    <name evidence="2" type="ORF">ACFOSV_09740</name>
</gene>
<proteinExistence type="predicted"/>
<accession>A0ABV8AR71</accession>
<dbReference type="PANTHER" id="PTHR11895:SF73">
    <property type="entry name" value="AMIDASE FAMILY PROTEIN"/>
    <property type="match status" value="1"/>
</dbReference>
<dbReference type="Proteomes" id="UP001595805">
    <property type="component" value="Unassembled WGS sequence"/>
</dbReference>
<evidence type="ECO:0000313" key="2">
    <source>
        <dbReference type="EMBL" id="MFC3880458.1"/>
    </source>
</evidence>
<dbReference type="SUPFAM" id="SSF75304">
    <property type="entry name" value="Amidase signature (AS) enzymes"/>
    <property type="match status" value="1"/>
</dbReference>
<keyword evidence="3" id="KW-1185">Reference proteome</keyword>
<comment type="caution">
    <text evidence="2">The sequence shown here is derived from an EMBL/GenBank/DDBJ whole genome shotgun (WGS) entry which is preliminary data.</text>
</comment>
<dbReference type="InterPro" id="IPR023631">
    <property type="entry name" value="Amidase_dom"/>
</dbReference>
<sequence length="547" mass="60137">MKKHFLVPVLLLIWASCSSPRITKSDIRHAQKIFGMEFTAEQISTMQDYLNSNLEGYDSMRLNPPRYEVIPALTFSPMPSGFEIKDSPSVVDFDFNEKVLLPENREDLAFYTVADLSVLIKTKQISSVELTQFFLDRIKKYDEKLEAVITITEERALAQATKMDEELAQGKYRGPLHGIPYGTKDLMAVKDYPTTWGAEPYRDQVIDETATVVEKLDDAGAVLIAKLVSGALARGDVWFGGKTKNPWDLTQGASGSSAGSGSATSAGLVPFALGTETLGSITSPANRNGVTGLRPTYGRVSRKGVMSLSWSMDKIGPLCRSAADCALVFDAIHGTDPKDPMTIAAPFSYSNTSKLEGAKIGYFKEVFENDSSLSKDNNLAMLDSIRNMGFELIELELPKTISTRGFDIILRAEAGAFFDELVLSGETSSMVEQGKSSRANSLRQSRFIPAVEYLQANRQRRVMIEAIHPVFSSVDVILSPTNYSKQLVITNLSGHPALTIPTGLDSKNHPTSITLLGNLFEEQALLEFGTLIQEKTDFHLKKPPGFE</sequence>
<dbReference type="PANTHER" id="PTHR11895">
    <property type="entry name" value="TRANSAMIDASE"/>
    <property type="match status" value="1"/>
</dbReference>
<reference evidence="3" key="1">
    <citation type="journal article" date="2019" name="Int. J. Syst. Evol. Microbiol.">
        <title>The Global Catalogue of Microorganisms (GCM) 10K type strain sequencing project: providing services to taxonomists for standard genome sequencing and annotation.</title>
        <authorList>
            <consortium name="The Broad Institute Genomics Platform"/>
            <consortium name="The Broad Institute Genome Sequencing Center for Infectious Disease"/>
            <person name="Wu L."/>
            <person name="Ma J."/>
        </authorList>
    </citation>
    <scope>NUCLEOTIDE SEQUENCE [LARGE SCALE GENOMIC DNA]</scope>
    <source>
        <strain evidence="3">CCUG 60523</strain>
    </source>
</reference>